<feature type="compositionally biased region" description="Low complexity" evidence="1">
    <location>
        <begin position="190"/>
        <end position="211"/>
    </location>
</feature>
<feature type="compositionally biased region" description="Basic residues" evidence="1">
    <location>
        <begin position="349"/>
        <end position="361"/>
    </location>
</feature>
<feature type="region of interest" description="Disordered" evidence="1">
    <location>
        <begin position="116"/>
        <end position="139"/>
    </location>
</feature>
<feature type="compositionally biased region" description="Basic residues" evidence="1">
    <location>
        <begin position="126"/>
        <end position="136"/>
    </location>
</feature>
<feature type="region of interest" description="Disordered" evidence="1">
    <location>
        <begin position="153"/>
        <end position="406"/>
    </location>
</feature>
<feature type="compositionally biased region" description="Low complexity" evidence="1">
    <location>
        <begin position="225"/>
        <end position="246"/>
    </location>
</feature>
<evidence type="ECO:0000313" key="3">
    <source>
        <dbReference type="Proteomes" id="UP000284706"/>
    </source>
</evidence>
<name>A0A409Y2F8_9AGAR</name>
<organism evidence="2 3">
    <name type="scientific">Gymnopilus dilepis</name>
    <dbReference type="NCBI Taxonomy" id="231916"/>
    <lineage>
        <taxon>Eukaryota</taxon>
        <taxon>Fungi</taxon>
        <taxon>Dikarya</taxon>
        <taxon>Basidiomycota</taxon>
        <taxon>Agaricomycotina</taxon>
        <taxon>Agaricomycetes</taxon>
        <taxon>Agaricomycetidae</taxon>
        <taxon>Agaricales</taxon>
        <taxon>Agaricineae</taxon>
        <taxon>Hymenogastraceae</taxon>
        <taxon>Gymnopilus</taxon>
    </lineage>
</organism>
<feature type="region of interest" description="Disordered" evidence="1">
    <location>
        <begin position="40"/>
        <end position="60"/>
    </location>
</feature>
<dbReference type="OrthoDB" id="3021720at2759"/>
<dbReference type="Proteomes" id="UP000284706">
    <property type="component" value="Unassembled WGS sequence"/>
</dbReference>
<dbReference type="AlphaFoldDB" id="A0A409Y2F8"/>
<keyword evidence="3" id="KW-1185">Reference proteome</keyword>
<comment type="caution">
    <text evidence="2">The sequence shown here is derived from an EMBL/GenBank/DDBJ whole genome shotgun (WGS) entry which is preliminary data.</text>
</comment>
<protein>
    <submittedName>
        <fullName evidence="2">Uncharacterized protein</fullName>
    </submittedName>
</protein>
<feature type="compositionally biased region" description="Low complexity" evidence="1">
    <location>
        <begin position="49"/>
        <end position="60"/>
    </location>
</feature>
<sequence>MGRSSSPIDIHHTHNHSDTMTRSTSPLHFLNPAAVAHLTHCHHHHHSSPSRASSSAAAAQADISRLLDPAYLPSSSSRGAHGAPSTAATAYVYVDPHGDMHDPDYRHFPVSQHHHTNLHLNNHSPNGKRRGTSPRRPHFDWEMEIDEQALEEEYYEEEGSFAKHSAGPHYHSNHHLPNHNYNYTAPRYPTTASSSRTWSSSGQSGQSSSATRPRDSSFSTTVSVPMSKYSPTYSPTYYSPTGTASTLPTSYEDDAELSVEGSPFEEKEKQEKEKERKKLRRSSRGDKEKERLRAAEKEREKEREEEAKREKEAEEQREREREREDREREERRASFEYTNYIDLTPSPRRTSRTYGRSRHRRSLDLYAADDEERRSTLYPSEDREDEEEDDSARLHTGLTSLHPPSLRLGLGAGGKAGGGGNGEYVPTCTQSLRRQWQALSLSFRFSLFRAQRRVMRRVASLTT</sequence>
<dbReference type="InParanoid" id="A0A409Y2F8"/>
<evidence type="ECO:0000313" key="2">
    <source>
        <dbReference type="EMBL" id="PPQ97189.1"/>
    </source>
</evidence>
<gene>
    <name evidence="2" type="ORF">CVT26_000465</name>
</gene>
<evidence type="ECO:0000256" key="1">
    <source>
        <dbReference type="SAM" id="MobiDB-lite"/>
    </source>
</evidence>
<reference evidence="2 3" key="1">
    <citation type="journal article" date="2018" name="Evol. Lett.">
        <title>Horizontal gene cluster transfer increased hallucinogenic mushroom diversity.</title>
        <authorList>
            <person name="Reynolds H.T."/>
            <person name="Vijayakumar V."/>
            <person name="Gluck-Thaler E."/>
            <person name="Korotkin H.B."/>
            <person name="Matheny P.B."/>
            <person name="Slot J.C."/>
        </authorList>
    </citation>
    <scope>NUCLEOTIDE SEQUENCE [LARGE SCALE GENOMIC DNA]</scope>
    <source>
        <strain evidence="2 3">SRW20</strain>
    </source>
</reference>
<proteinExistence type="predicted"/>
<feature type="compositionally biased region" description="Basic and acidic residues" evidence="1">
    <location>
        <begin position="9"/>
        <end position="19"/>
    </location>
</feature>
<feature type="region of interest" description="Disordered" evidence="1">
    <location>
        <begin position="1"/>
        <end position="24"/>
    </location>
</feature>
<dbReference type="EMBL" id="NHYE01001280">
    <property type="protein sequence ID" value="PPQ97189.1"/>
    <property type="molecule type" value="Genomic_DNA"/>
</dbReference>
<feature type="compositionally biased region" description="Basic and acidic residues" evidence="1">
    <location>
        <begin position="264"/>
        <end position="276"/>
    </location>
</feature>
<accession>A0A409Y2F8</accession>
<feature type="compositionally biased region" description="Basic and acidic residues" evidence="1">
    <location>
        <begin position="283"/>
        <end position="334"/>
    </location>
</feature>